<proteinExistence type="predicted"/>
<gene>
    <name evidence="1" type="ORF">Ga0061061_111117</name>
</gene>
<sequence>MKHQKPIGVENRSIPLLVREAGVTSIDGGRRTFEVIWTTGAPVLRRDFWTDELFVEELVVSPNAIRMERLASGAAPFLSEHWRGMGVVERAWLDGSQGRALIRFPKAGIDADADRTFALIDDGIRKNVSVGYRVHRFEQERDADNRLVRRAVDWEPYEISSVTIGADPNARVRSEDRGSFDCTFETRAATIGTASIATRMRMRAAGLGIA</sequence>
<dbReference type="RefSeq" id="WP_141659713.1">
    <property type="nucleotide sequence ID" value="NZ_CYHC01000011.1"/>
</dbReference>
<evidence type="ECO:0000313" key="2">
    <source>
        <dbReference type="Proteomes" id="UP000182178"/>
    </source>
</evidence>
<comment type="caution">
    <text evidence="1">The sequence shown here is derived from an EMBL/GenBank/DDBJ whole genome shotgun (WGS) entry which is preliminary data.</text>
</comment>
<keyword evidence="1" id="KW-0645">Protease</keyword>
<reference evidence="1 2" key="1">
    <citation type="submission" date="2015-08" db="EMBL/GenBank/DDBJ databases">
        <authorList>
            <person name="Varghese N."/>
        </authorList>
    </citation>
    <scope>NUCLEOTIDE SEQUENCE [LARGE SCALE GENOMIC DNA]</scope>
    <source>
        <strain evidence="1 2">DSM 18167</strain>
    </source>
</reference>
<dbReference type="GO" id="GO:0008233">
    <property type="term" value="F:peptidase activity"/>
    <property type="evidence" value="ECO:0007669"/>
    <property type="project" value="UniProtKB-KW"/>
</dbReference>
<evidence type="ECO:0000313" key="1">
    <source>
        <dbReference type="EMBL" id="CUA90208.1"/>
    </source>
</evidence>
<organism evidence="1 2">
    <name type="scientific">Chelatococcus sambhunathii</name>
    <dbReference type="NCBI Taxonomy" id="363953"/>
    <lineage>
        <taxon>Bacteria</taxon>
        <taxon>Pseudomonadati</taxon>
        <taxon>Pseudomonadota</taxon>
        <taxon>Alphaproteobacteria</taxon>
        <taxon>Hyphomicrobiales</taxon>
        <taxon>Chelatococcaceae</taxon>
        <taxon>Chelatococcus</taxon>
    </lineage>
</organism>
<keyword evidence="1" id="KW-0378">Hydrolase</keyword>
<dbReference type="EMBL" id="CYHC01000011">
    <property type="protein sequence ID" value="CUA90208.1"/>
    <property type="molecule type" value="Genomic_DNA"/>
</dbReference>
<dbReference type="Proteomes" id="UP000182178">
    <property type="component" value="Unassembled WGS sequence"/>
</dbReference>
<protein>
    <submittedName>
        <fullName evidence="1">Caudovirus prohead protease</fullName>
    </submittedName>
</protein>
<dbReference type="GO" id="GO:0006508">
    <property type="term" value="P:proteolysis"/>
    <property type="evidence" value="ECO:0007669"/>
    <property type="project" value="UniProtKB-KW"/>
</dbReference>
<keyword evidence="2" id="KW-1185">Reference proteome</keyword>
<accession>A0ABM9UEF6</accession>
<name>A0ABM9UEF6_9HYPH</name>